<evidence type="ECO:0000313" key="3">
    <source>
        <dbReference type="Proteomes" id="UP000008066"/>
    </source>
</evidence>
<dbReference type="KEGG" id="cthr:CTHT_0009860"/>
<keyword evidence="3" id="KW-1185">Reference proteome</keyword>
<feature type="region of interest" description="Disordered" evidence="1">
    <location>
        <begin position="394"/>
        <end position="413"/>
    </location>
</feature>
<dbReference type="OMA" id="LVHTTNM"/>
<dbReference type="Proteomes" id="UP000008066">
    <property type="component" value="Unassembled WGS sequence"/>
</dbReference>
<protein>
    <submittedName>
        <fullName evidence="2">Uncharacterized protein</fullName>
    </submittedName>
</protein>
<dbReference type="AlphaFoldDB" id="G0S0F7"/>
<feature type="region of interest" description="Disordered" evidence="1">
    <location>
        <begin position="1"/>
        <end position="33"/>
    </location>
</feature>
<feature type="region of interest" description="Disordered" evidence="1">
    <location>
        <begin position="217"/>
        <end position="298"/>
    </location>
</feature>
<dbReference type="OrthoDB" id="5419666at2759"/>
<feature type="compositionally biased region" description="Low complexity" evidence="1">
    <location>
        <begin position="217"/>
        <end position="226"/>
    </location>
</feature>
<feature type="compositionally biased region" description="Low complexity" evidence="1">
    <location>
        <begin position="179"/>
        <end position="204"/>
    </location>
</feature>
<reference evidence="2 3" key="1">
    <citation type="journal article" date="2011" name="Cell">
        <title>Insight into structure and assembly of the nuclear pore complex by utilizing the genome of a eukaryotic thermophile.</title>
        <authorList>
            <person name="Amlacher S."/>
            <person name="Sarges P."/>
            <person name="Flemming D."/>
            <person name="van Noort V."/>
            <person name="Kunze R."/>
            <person name="Devos D.P."/>
            <person name="Arumugam M."/>
            <person name="Bork P."/>
            <person name="Hurt E."/>
        </authorList>
    </citation>
    <scope>NUCLEOTIDE SEQUENCE [LARGE SCALE GENOMIC DNA]</scope>
    <source>
        <strain evidence="3">DSM 1495 / CBS 144.50 / IMI 039719</strain>
    </source>
</reference>
<feature type="region of interest" description="Disordered" evidence="1">
    <location>
        <begin position="126"/>
        <end position="204"/>
    </location>
</feature>
<dbReference type="eggNOG" id="ENOG502SH1E">
    <property type="taxonomic scope" value="Eukaryota"/>
</dbReference>
<feature type="compositionally biased region" description="Polar residues" evidence="1">
    <location>
        <begin position="146"/>
        <end position="178"/>
    </location>
</feature>
<sequence>MSIARAFTTRRVKQSLESAGVERSNSTRGASSLRNKISSPIALTHTTNMLSYNAPDIHTLTSPSSTTTTSSPRPDDDFSDGVATSNSTPPTSPDIDSSPKSSKQSQPQQSAVPNHLSSYFTLSAQSPEATAKSAPTPPAIPRRSPSHTTKPYSGLSNGGTTLERQRSTSGMSQQSQRTASTKTSFSYSRSSSASTSTSATSHNSGIVAHHHVKFSGATTASTASSPLTPPTPPSHAPSFSAASSTLSSPTARHQPTFPQQQQQQQQQQEEENRGERHRYQHRKDSSNTTTGSLSSHPFGKELAQVTEIAEEYGVKEQVVKVSAITTSSSTSHSHGVVSVEADEQAMKAKGLRKCAPEEYLSDVRGLFASFFLGSVSSGAAAMLPPLISPPPATALPTPPLASRGGAHSPPQPVHHVPLPIAAGGETWI</sequence>
<feature type="compositionally biased region" description="Polar residues" evidence="1">
    <location>
        <begin position="23"/>
        <end position="33"/>
    </location>
</feature>
<organism evidence="3">
    <name type="scientific">Chaetomium thermophilum (strain DSM 1495 / CBS 144.50 / IMI 039719)</name>
    <name type="common">Thermochaetoides thermophila</name>
    <dbReference type="NCBI Taxonomy" id="759272"/>
    <lineage>
        <taxon>Eukaryota</taxon>
        <taxon>Fungi</taxon>
        <taxon>Dikarya</taxon>
        <taxon>Ascomycota</taxon>
        <taxon>Pezizomycotina</taxon>
        <taxon>Sordariomycetes</taxon>
        <taxon>Sordariomycetidae</taxon>
        <taxon>Sordariales</taxon>
        <taxon>Chaetomiaceae</taxon>
        <taxon>Thermochaetoides</taxon>
    </lineage>
</organism>
<feature type="compositionally biased region" description="Polar residues" evidence="1">
    <location>
        <begin position="286"/>
        <end position="295"/>
    </location>
</feature>
<dbReference type="RefSeq" id="XP_006691509.1">
    <property type="nucleotide sequence ID" value="XM_006691446.1"/>
</dbReference>
<feature type="compositionally biased region" description="Low complexity" evidence="1">
    <location>
        <begin position="59"/>
        <end position="72"/>
    </location>
</feature>
<feature type="region of interest" description="Disordered" evidence="1">
    <location>
        <begin position="54"/>
        <end position="113"/>
    </location>
</feature>
<dbReference type="HOGENOM" id="CLU_052682_0_0_1"/>
<accession>G0S0F7</accession>
<feature type="compositionally biased region" description="Low complexity" evidence="1">
    <location>
        <begin position="87"/>
        <end position="110"/>
    </location>
</feature>
<name>G0S0F7_CHATD</name>
<dbReference type="GeneID" id="18255024"/>
<proteinExistence type="predicted"/>
<gene>
    <name evidence="2" type="ORF">CTHT_0009860</name>
</gene>
<dbReference type="EMBL" id="GL988037">
    <property type="protein sequence ID" value="EGS23318.1"/>
    <property type="molecule type" value="Genomic_DNA"/>
</dbReference>
<feature type="compositionally biased region" description="Low complexity" evidence="1">
    <location>
        <begin position="236"/>
        <end position="251"/>
    </location>
</feature>
<evidence type="ECO:0000313" key="2">
    <source>
        <dbReference type="EMBL" id="EGS23318.1"/>
    </source>
</evidence>
<evidence type="ECO:0000256" key="1">
    <source>
        <dbReference type="SAM" id="MobiDB-lite"/>
    </source>
</evidence>